<sequence>MDDTVIEHQKCEICFGFMVVEHVHLLIIISNHAKRK</sequence>
<keyword evidence="2" id="KW-1185">Reference proteome</keyword>
<dbReference type="EMBL" id="UZAG01020022">
    <property type="protein sequence ID" value="VDO45544.1"/>
    <property type="molecule type" value="Genomic_DNA"/>
</dbReference>
<accession>A0A0R3R5S2</accession>
<dbReference type="WBParaSite" id="BTMF_0001536601-mRNA-1">
    <property type="protein sequence ID" value="BTMF_0001536601-mRNA-1"/>
    <property type="gene ID" value="BTMF_0001536601"/>
</dbReference>
<dbReference type="AlphaFoldDB" id="A0A0R3R5S2"/>
<evidence type="ECO:0000313" key="3">
    <source>
        <dbReference type="WBParaSite" id="BTMF_0001536601-mRNA-1"/>
    </source>
</evidence>
<protein>
    <submittedName>
        <fullName evidence="3">Y1_Tnp domain-containing protein</fullName>
    </submittedName>
</protein>
<proteinExistence type="predicted"/>
<reference evidence="1 2" key="2">
    <citation type="submission" date="2018-11" db="EMBL/GenBank/DDBJ databases">
        <authorList>
            <consortium name="Pathogen Informatics"/>
        </authorList>
    </citation>
    <scope>NUCLEOTIDE SEQUENCE [LARGE SCALE GENOMIC DNA]</scope>
</reference>
<reference evidence="3" key="1">
    <citation type="submission" date="2017-02" db="UniProtKB">
        <authorList>
            <consortium name="WormBaseParasite"/>
        </authorList>
    </citation>
    <scope>IDENTIFICATION</scope>
</reference>
<name>A0A0R3R5S2_9BILA</name>
<evidence type="ECO:0000313" key="1">
    <source>
        <dbReference type="EMBL" id="VDO45544.1"/>
    </source>
</evidence>
<dbReference type="Proteomes" id="UP000280834">
    <property type="component" value="Unassembled WGS sequence"/>
</dbReference>
<evidence type="ECO:0000313" key="2">
    <source>
        <dbReference type="Proteomes" id="UP000280834"/>
    </source>
</evidence>
<organism evidence="3">
    <name type="scientific">Brugia timori</name>
    <dbReference type="NCBI Taxonomy" id="42155"/>
    <lineage>
        <taxon>Eukaryota</taxon>
        <taxon>Metazoa</taxon>
        <taxon>Ecdysozoa</taxon>
        <taxon>Nematoda</taxon>
        <taxon>Chromadorea</taxon>
        <taxon>Rhabditida</taxon>
        <taxon>Spirurina</taxon>
        <taxon>Spiruromorpha</taxon>
        <taxon>Filarioidea</taxon>
        <taxon>Onchocercidae</taxon>
        <taxon>Brugia</taxon>
    </lineage>
</organism>
<gene>
    <name evidence="1" type="ORF">BTMF_LOCUS13354</name>
</gene>